<evidence type="ECO:0000313" key="1">
    <source>
        <dbReference type="Proteomes" id="UP000887580"/>
    </source>
</evidence>
<organism evidence="1 2">
    <name type="scientific">Panagrolaimus sp. PS1159</name>
    <dbReference type="NCBI Taxonomy" id="55785"/>
    <lineage>
        <taxon>Eukaryota</taxon>
        <taxon>Metazoa</taxon>
        <taxon>Ecdysozoa</taxon>
        <taxon>Nematoda</taxon>
        <taxon>Chromadorea</taxon>
        <taxon>Rhabditida</taxon>
        <taxon>Tylenchina</taxon>
        <taxon>Panagrolaimomorpha</taxon>
        <taxon>Panagrolaimoidea</taxon>
        <taxon>Panagrolaimidae</taxon>
        <taxon>Panagrolaimus</taxon>
    </lineage>
</organism>
<evidence type="ECO:0000313" key="2">
    <source>
        <dbReference type="WBParaSite" id="PS1159_v2.g12464.t1"/>
    </source>
</evidence>
<dbReference type="WBParaSite" id="PS1159_v2.g12464.t1">
    <property type="protein sequence ID" value="PS1159_v2.g12464.t1"/>
    <property type="gene ID" value="PS1159_v2.g12464"/>
</dbReference>
<accession>A0AC35F049</accession>
<proteinExistence type="predicted"/>
<dbReference type="Proteomes" id="UP000887580">
    <property type="component" value="Unplaced"/>
</dbReference>
<protein>
    <submittedName>
        <fullName evidence="2">G-protein coupled receptors family 1 profile domain-containing protein</fullName>
    </submittedName>
</protein>
<reference evidence="2" key="1">
    <citation type="submission" date="2022-11" db="UniProtKB">
        <authorList>
            <consortium name="WormBaseParasite"/>
        </authorList>
    </citation>
    <scope>IDENTIFICATION</scope>
</reference>
<sequence>MCIIFQPKVVLPALALCPNGIAKSESDTLAKILMFIWYFLMGCNIVSVLSAFIYRYGILHNYLQVIISKRFITFLVLLHLFYHFPIIIGYAYALRNGEENRILVYQEFPHLKSHISNLGCSVTHFADSFTKNILLPMAAILFTSGMPIIFFLVCKSFIALKRARSFMTFRTYEMHRQLLLSLIFQLLIPSASIFIPSAVMIFLLAINIQDISFFAQIIYILNASHSFFNTFMMMYFIKPYRQRFLSFIGINSISVHPHIITANDLRRKSTY</sequence>
<name>A0AC35F049_9BILA</name>